<name>A0ABU1AE55_9BACT</name>
<dbReference type="Proteomes" id="UP001243717">
    <property type="component" value="Unassembled WGS sequence"/>
</dbReference>
<proteinExistence type="predicted"/>
<organism evidence="2 3">
    <name type="scientific">Thalassobacterium sedimentorum</name>
    <dbReference type="NCBI Taxonomy" id="3041258"/>
    <lineage>
        <taxon>Bacteria</taxon>
        <taxon>Pseudomonadati</taxon>
        <taxon>Verrucomicrobiota</taxon>
        <taxon>Opitutia</taxon>
        <taxon>Puniceicoccales</taxon>
        <taxon>Coraliomargaritaceae</taxon>
        <taxon>Thalassobacterium</taxon>
    </lineage>
</organism>
<accession>A0ABU1AE55</accession>
<keyword evidence="1" id="KW-0732">Signal</keyword>
<gene>
    <name evidence="2" type="ORF">QEH59_01310</name>
</gene>
<protein>
    <recommendedName>
        <fullName evidence="4">Alginate biosynthesis protein AlgF</fullName>
    </recommendedName>
</protein>
<dbReference type="EMBL" id="JARXIC010000002">
    <property type="protein sequence ID" value="MDQ8193044.1"/>
    <property type="molecule type" value="Genomic_DNA"/>
</dbReference>
<keyword evidence="3" id="KW-1185">Reference proteome</keyword>
<evidence type="ECO:0000256" key="1">
    <source>
        <dbReference type="SAM" id="SignalP"/>
    </source>
</evidence>
<feature type="signal peptide" evidence="1">
    <location>
        <begin position="1"/>
        <end position="23"/>
    </location>
</feature>
<evidence type="ECO:0008006" key="4">
    <source>
        <dbReference type="Google" id="ProtNLM"/>
    </source>
</evidence>
<evidence type="ECO:0000313" key="3">
    <source>
        <dbReference type="Proteomes" id="UP001243717"/>
    </source>
</evidence>
<dbReference type="RefSeq" id="WP_308983553.1">
    <property type="nucleotide sequence ID" value="NZ_JARXIC010000002.1"/>
</dbReference>
<feature type="chain" id="PRO_5047454141" description="Alginate biosynthesis protein AlgF" evidence="1">
    <location>
        <begin position="24"/>
        <end position="189"/>
    </location>
</feature>
<reference evidence="2 3" key="1">
    <citation type="submission" date="2023-04" db="EMBL/GenBank/DDBJ databases">
        <title>A novel bacteria isolated from coastal sediment.</title>
        <authorList>
            <person name="Liu X.-J."/>
            <person name="Du Z.-J."/>
        </authorList>
    </citation>
    <scope>NUCLEOTIDE SEQUENCE [LARGE SCALE GENOMIC DNA]</scope>
    <source>
        <strain evidence="2 3">SDUM461004</strain>
    </source>
</reference>
<comment type="caution">
    <text evidence="2">The sequence shown here is derived from an EMBL/GenBank/DDBJ whole genome shotgun (WGS) entry which is preliminary data.</text>
</comment>
<sequence>MKTLSNILAASLLLMLAIQSMHGSTQIKLSGRKDLVLNTSSRKHVLEVAQFYLTAKDEAFLSDSADVDTPFAFEQPVVALVNGEAVDAKEATVINYDEASVLRVVVQNFSQQVRGTLARGDVRYLQLNGGSLLKPGASFPVSIPQAQGQTFTVTITEISGDGYTLKLGAASQTIHLSGSGSSAGAIKLN</sequence>
<evidence type="ECO:0000313" key="2">
    <source>
        <dbReference type="EMBL" id="MDQ8193044.1"/>
    </source>
</evidence>